<dbReference type="GO" id="GO:0016740">
    <property type="term" value="F:transferase activity"/>
    <property type="evidence" value="ECO:0007669"/>
    <property type="project" value="UniProtKB-KW"/>
</dbReference>
<comment type="cofactor">
    <cofactor evidence="2">
        <name>Mg(2+)</name>
        <dbReference type="ChEBI" id="CHEBI:18420"/>
    </cofactor>
    <text evidence="2">Binds 2 magnesium ions per subunit.</text>
</comment>
<dbReference type="CDD" id="cd00475">
    <property type="entry name" value="Cis_IPPS"/>
    <property type="match status" value="1"/>
</dbReference>
<protein>
    <recommendedName>
        <fullName evidence="2">Isoprenyl transferase</fullName>
        <ecNumber evidence="2">2.5.1.-</ecNumber>
    </recommendedName>
</protein>
<feature type="binding site" evidence="2">
    <location>
        <position position="21"/>
    </location>
    <ligand>
        <name>Mg(2+)</name>
        <dbReference type="ChEBI" id="CHEBI:18420"/>
    </ligand>
</feature>
<evidence type="ECO:0000256" key="2">
    <source>
        <dbReference type="HAMAP-Rule" id="MF_01139"/>
    </source>
</evidence>
<feature type="binding site" evidence="2">
    <location>
        <position position="72"/>
    </location>
    <ligand>
        <name>substrate</name>
    </ligand>
</feature>
<proteinExistence type="inferred from homology"/>
<feature type="binding site" evidence="2">
    <location>
        <position position="189"/>
    </location>
    <ligand>
        <name>substrate</name>
    </ligand>
</feature>
<keyword evidence="2" id="KW-0479">Metal-binding</keyword>
<dbReference type="Pfam" id="PF01255">
    <property type="entry name" value="Prenyltransf"/>
    <property type="match status" value="1"/>
</dbReference>
<feature type="binding site" evidence="2">
    <location>
        <position position="208"/>
    </location>
    <ligand>
        <name>Mg(2+)</name>
        <dbReference type="ChEBI" id="CHEBI:18420"/>
    </ligand>
</feature>
<keyword evidence="1 2" id="KW-0808">Transferase</keyword>
<gene>
    <name evidence="3" type="ORF">ACFQ1Q_03465</name>
</gene>
<evidence type="ECO:0000313" key="3">
    <source>
        <dbReference type="EMBL" id="MFD1062291.1"/>
    </source>
</evidence>
<evidence type="ECO:0000313" key="4">
    <source>
        <dbReference type="Proteomes" id="UP001597013"/>
    </source>
</evidence>
<dbReference type="EC" id="2.5.1.-" evidence="2"/>
<feature type="binding site" evidence="2">
    <location>
        <begin position="66"/>
        <end position="68"/>
    </location>
    <ligand>
        <name>substrate</name>
    </ligand>
</feature>
<feature type="binding site" evidence="2">
    <location>
        <position position="38"/>
    </location>
    <ligand>
        <name>substrate</name>
    </ligand>
</feature>
<feature type="binding site" evidence="2">
    <location>
        <position position="26"/>
    </location>
    <ligand>
        <name>substrate</name>
    </ligand>
</feature>
<dbReference type="PANTHER" id="PTHR10291:SF0">
    <property type="entry name" value="DEHYDRODOLICHYL DIPHOSPHATE SYNTHASE 2"/>
    <property type="match status" value="1"/>
</dbReference>
<keyword evidence="4" id="KW-1185">Reference proteome</keyword>
<dbReference type="SUPFAM" id="SSF64005">
    <property type="entry name" value="Undecaprenyl diphosphate synthase"/>
    <property type="match status" value="1"/>
</dbReference>
<dbReference type="HAMAP" id="MF_01139">
    <property type="entry name" value="ISPT"/>
    <property type="match status" value="1"/>
</dbReference>
<evidence type="ECO:0000256" key="1">
    <source>
        <dbReference type="ARBA" id="ARBA00022679"/>
    </source>
</evidence>
<name>A0ABW3N7S5_9FLAO</name>
<dbReference type="NCBIfam" id="TIGR00055">
    <property type="entry name" value="uppS"/>
    <property type="match status" value="1"/>
</dbReference>
<feature type="active site" description="Proton acceptor" evidence="2">
    <location>
        <position position="69"/>
    </location>
</feature>
<dbReference type="PANTHER" id="PTHR10291">
    <property type="entry name" value="DEHYDRODOLICHYL DIPHOSPHATE SYNTHASE FAMILY MEMBER"/>
    <property type="match status" value="1"/>
</dbReference>
<dbReference type="InterPro" id="IPR001441">
    <property type="entry name" value="UPP_synth-like"/>
</dbReference>
<feature type="active site" evidence="2">
    <location>
        <position position="21"/>
    </location>
</feature>
<dbReference type="InterPro" id="IPR036424">
    <property type="entry name" value="UPP_synth-like_sf"/>
</dbReference>
<comment type="caution">
    <text evidence="3">The sequence shown here is derived from an EMBL/GenBank/DDBJ whole genome shotgun (WGS) entry which is preliminary data.</text>
</comment>
<feature type="binding site" evidence="2">
    <location>
        <begin position="22"/>
        <end position="25"/>
    </location>
    <ligand>
        <name>substrate</name>
    </ligand>
</feature>
<dbReference type="EMBL" id="JBHTJL010000009">
    <property type="protein sequence ID" value="MFD1062291.1"/>
    <property type="molecule type" value="Genomic_DNA"/>
</dbReference>
<dbReference type="Gene3D" id="3.40.1180.10">
    <property type="entry name" value="Decaprenyl diphosphate synthase-like"/>
    <property type="match status" value="1"/>
</dbReference>
<accession>A0ABW3N7S5</accession>
<comment type="similarity">
    <text evidence="2">Belongs to the UPP synthase family.</text>
</comment>
<dbReference type="RefSeq" id="WP_386128011.1">
    <property type="nucleotide sequence ID" value="NZ_JBHTJL010000009.1"/>
</dbReference>
<comment type="subunit">
    <text evidence="2">Homodimer.</text>
</comment>
<reference evidence="4" key="1">
    <citation type="journal article" date="2019" name="Int. J. Syst. Evol. Microbiol.">
        <title>The Global Catalogue of Microorganisms (GCM) 10K type strain sequencing project: providing services to taxonomists for standard genome sequencing and annotation.</title>
        <authorList>
            <consortium name="The Broad Institute Genomics Platform"/>
            <consortium name="The Broad Institute Genome Sequencing Center for Infectious Disease"/>
            <person name="Wu L."/>
            <person name="Ma J."/>
        </authorList>
    </citation>
    <scope>NUCLEOTIDE SEQUENCE [LARGE SCALE GENOMIC DNA]</scope>
    <source>
        <strain evidence="4">CCUG 62215</strain>
    </source>
</reference>
<feature type="binding site" evidence="2">
    <location>
        <position position="34"/>
    </location>
    <ligand>
        <name>substrate</name>
    </ligand>
</feature>
<keyword evidence="2" id="KW-0460">Magnesium</keyword>
<dbReference type="NCBIfam" id="NF011405">
    <property type="entry name" value="PRK14830.1"/>
    <property type="match status" value="1"/>
</dbReference>
<sequence length="246" mass="28416">MKLKDQIDSTNLPHHIAIIMDGNGRWAKKQGLMRVLGHESGTKSVRETVEACAELGVKHLTLYAFSTENWKRPKLEVQTLMKLLVKSLKKEIKTLQDNGIRLTAIGSLKDLPEKAFKELQYVIEETKNNDRMTLTLALSYGSREELVNVVKELAFKVKNNIISAESIDESIINKHLYTQDLPDVDLLIRTSGEQRISNFLLWQIAYAELYFTDVLWPDFKKEHLIKAIQNYQKRERRFGKTSEQLT</sequence>
<dbReference type="InterPro" id="IPR018520">
    <property type="entry name" value="UPP_synth-like_CS"/>
</dbReference>
<dbReference type="Proteomes" id="UP001597013">
    <property type="component" value="Unassembled WGS sequence"/>
</dbReference>
<organism evidence="3 4">
    <name type="scientific">Winogradskyella litorisediminis</name>
    <dbReference type="NCBI Taxonomy" id="1156618"/>
    <lineage>
        <taxon>Bacteria</taxon>
        <taxon>Pseudomonadati</taxon>
        <taxon>Bacteroidota</taxon>
        <taxon>Flavobacteriia</taxon>
        <taxon>Flavobacteriales</taxon>
        <taxon>Flavobacteriaceae</taxon>
        <taxon>Winogradskyella</taxon>
    </lineage>
</organism>
<dbReference type="PROSITE" id="PS01066">
    <property type="entry name" value="UPP_SYNTHASE"/>
    <property type="match status" value="1"/>
</dbReference>
<comment type="function">
    <text evidence="2">Catalyzes the condensation of isopentenyl diphosphate (IPP) with allylic pyrophosphates generating different type of terpenoids.</text>
</comment>
<feature type="binding site" evidence="2">
    <location>
        <begin position="195"/>
        <end position="197"/>
    </location>
    <ligand>
        <name>substrate</name>
    </ligand>
</feature>
<feature type="binding site" evidence="2">
    <location>
        <position position="70"/>
    </location>
    <ligand>
        <name>substrate</name>
    </ligand>
</feature>